<accession>A0A9P7DNT6</accession>
<dbReference type="GeneID" id="64598694"/>
<keyword evidence="2" id="KW-1185">Reference proteome</keyword>
<evidence type="ECO:0000313" key="2">
    <source>
        <dbReference type="Proteomes" id="UP000719766"/>
    </source>
</evidence>
<dbReference type="RefSeq" id="XP_041163793.1">
    <property type="nucleotide sequence ID" value="XM_041304930.1"/>
</dbReference>
<dbReference type="OrthoDB" id="3251205at2759"/>
<dbReference type="PANTHER" id="PTHR33096">
    <property type="entry name" value="CXC2 DOMAIN-CONTAINING PROTEIN"/>
    <property type="match status" value="1"/>
</dbReference>
<organism evidence="1 2">
    <name type="scientific">Suillus plorans</name>
    <dbReference type="NCBI Taxonomy" id="116603"/>
    <lineage>
        <taxon>Eukaryota</taxon>
        <taxon>Fungi</taxon>
        <taxon>Dikarya</taxon>
        <taxon>Basidiomycota</taxon>
        <taxon>Agaricomycotina</taxon>
        <taxon>Agaricomycetes</taxon>
        <taxon>Agaricomycetidae</taxon>
        <taxon>Boletales</taxon>
        <taxon>Suillineae</taxon>
        <taxon>Suillaceae</taxon>
        <taxon>Suillus</taxon>
    </lineage>
</organism>
<evidence type="ECO:0000313" key="1">
    <source>
        <dbReference type="EMBL" id="KAG1799394.1"/>
    </source>
</evidence>
<dbReference type="Proteomes" id="UP000719766">
    <property type="component" value="Unassembled WGS sequence"/>
</dbReference>
<protein>
    <submittedName>
        <fullName evidence="1">Uncharacterized protein</fullName>
    </submittedName>
</protein>
<gene>
    <name evidence="1" type="ORF">HD556DRAFT_1430665</name>
</gene>
<sequence>MFTIFKKSGIFITVCRHGFLLTICDMVMKYPIASVKKLMDVFGSNILYGYDIKCAFEKILLCSTLGDSAKRLNVQGVVPAFHGHTHNHLCQLQHHSKHKLGAGMEDFEMCEQVFSKSNTLASEIRNATEFHQHQALDEHFRFADMDSLNIDIYDYHFSWQFSRFKCNSQS</sequence>
<comment type="caution">
    <text evidence="1">The sequence shown here is derived from an EMBL/GenBank/DDBJ whole genome shotgun (WGS) entry which is preliminary data.</text>
</comment>
<dbReference type="PANTHER" id="PTHR33096:SF1">
    <property type="entry name" value="CXC1-LIKE CYSTEINE CLUSTER ASSOCIATED WITH KDZ TRANSPOSASES DOMAIN-CONTAINING PROTEIN"/>
    <property type="match status" value="1"/>
</dbReference>
<name>A0A9P7DNT6_9AGAM</name>
<proteinExistence type="predicted"/>
<dbReference type="InterPro" id="IPR040521">
    <property type="entry name" value="KDZ"/>
</dbReference>
<dbReference type="EMBL" id="JABBWE010000011">
    <property type="protein sequence ID" value="KAG1799394.1"/>
    <property type="molecule type" value="Genomic_DNA"/>
</dbReference>
<dbReference type="AlphaFoldDB" id="A0A9P7DNT6"/>
<reference evidence="1" key="1">
    <citation type="journal article" date="2020" name="New Phytol.">
        <title>Comparative genomics reveals dynamic genome evolution in host specialist ectomycorrhizal fungi.</title>
        <authorList>
            <person name="Lofgren L.A."/>
            <person name="Nguyen N.H."/>
            <person name="Vilgalys R."/>
            <person name="Ruytinx J."/>
            <person name="Liao H.L."/>
            <person name="Branco S."/>
            <person name="Kuo A."/>
            <person name="LaButti K."/>
            <person name="Lipzen A."/>
            <person name="Andreopoulos W."/>
            <person name="Pangilinan J."/>
            <person name="Riley R."/>
            <person name="Hundley H."/>
            <person name="Na H."/>
            <person name="Barry K."/>
            <person name="Grigoriev I.V."/>
            <person name="Stajich J.E."/>
            <person name="Kennedy P.G."/>
        </authorList>
    </citation>
    <scope>NUCLEOTIDE SEQUENCE</scope>
    <source>
        <strain evidence="1">S12</strain>
    </source>
</reference>
<dbReference type="Pfam" id="PF18758">
    <property type="entry name" value="KDZ"/>
    <property type="match status" value="1"/>
</dbReference>